<protein>
    <submittedName>
        <fullName evidence="1">Uncharacterized protein</fullName>
    </submittedName>
</protein>
<evidence type="ECO:0000313" key="1">
    <source>
        <dbReference type="EMBL" id="KKM26686.1"/>
    </source>
</evidence>
<proteinExistence type="predicted"/>
<reference evidence="1" key="1">
    <citation type="journal article" date="2015" name="Nature">
        <title>Complex archaea that bridge the gap between prokaryotes and eukaryotes.</title>
        <authorList>
            <person name="Spang A."/>
            <person name="Saw J.H."/>
            <person name="Jorgensen S.L."/>
            <person name="Zaremba-Niedzwiedzka K."/>
            <person name="Martijn J."/>
            <person name="Lind A.E."/>
            <person name="van Eijk R."/>
            <person name="Schleper C."/>
            <person name="Guy L."/>
            <person name="Ettema T.J."/>
        </authorList>
    </citation>
    <scope>NUCLEOTIDE SEQUENCE</scope>
</reference>
<sequence length="58" mass="6948">MIGMGYTDKDATRLYHKRNNIYAALYRSGLHETADMFWTAWRICYKQSRNAGYRIVRL</sequence>
<gene>
    <name evidence="1" type="ORF">LCGC14_1582200</name>
</gene>
<organism evidence="1">
    <name type="scientific">marine sediment metagenome</name>
    <dbReference type="NCBI Taxonomy" id="412755"/>
    <lineage>
        <taxon>unclassified sequences</taxon>
        <taxon>metagenomes</taxon>
        <taxon>ecological metagenomes</taxon>
    </lineage>
</organism>
<accession>A0A0F9IGI2</accession>
<dbReference type="AlphaFoldDB" id="A0A0F9IGI2"/>
<name>A0A0F9IGI2_9ZZZZ</name>
<dbReference type="EMBL" id="LAZR01012466">
    <property type="protein sequence ID" value="KKM26686.1"/>
    <property type="molecule type" value="Genomic_DNA"/>
</dbReference>
<comment type="caution">
    <text evidence="1">The sequence shown here is derived from an EMBL/GenBank/DDBJ whole genome shotgun (WGS) entry which is preliminary data.</text>
</comment>